<dbReference type="InterPro" id="IPR026444">
    <property type="entry name" value="Secre_tail"/>
</dbReference>
<protein>
    <submittedName>
        <fullName evidence="4">Por secretion system C-terminal sorting domain-containing protein</fullName>
    </submittedName>
</protein>
<feature type="chain" id="PRO_5013313803" evidence="2">
    <location>
        <begin position="18"/>
        <end position="232"/>
    </location>
</feature>
<keyword evidence="5" id="KW-1185">Reference proteome</keyword>
<dbReference type="STRING" id="1416778.SAMN05443633_11328"/>
<gene>
    <name evidence="4" type="ORF">SAMN05443633_11328</name>
</gene>
<evidence type="ECO:0000256" key="1">
    <source>
        <dbReference type="ARBA" id="ARBA00022729"/>
    </source>
</evidence>
<sequence>MKKISFLCLVLGSLAFGQTIIFNGCHNIFDDQNFVFTKTGVDAYNKGIYITTPLDGQPCGGLGSCEFKIQWNNTLSRWEFLADEGYGTFTNPNLIYYNSTGNNNFAQNPPAITFGTWVENTLFTSQSGGCGGNLTPSNATMTGDLHSTSLATSDVNADISKIQIFPNPVADVIRISGINNGQSIQIYNMTGQLVKSEVFDSKINVSELSSGVYLLKINTKNFQSHEFKFVKK</sequence>
<dbReference type="EMBL" id="FQUT01000013">
    <property type="protein sequence ID" value="SHG30204.1"/>
    <property type="molecule type" value="Genomic_DNA"/>
</dbReference>
<keyword evidence="1 2" id="KW-0732">Signal</keyword>
<feature type="domain" description="Secretion system C-terminal sorting" evidence="3">
    <location>
        <begin position="164"/>
        <end position="224"/>
    </location>
</feature>
<proteinExistence type="predicted"/>
<dbReference type="Pfam" id="PF18962">
    <property type="entry name" value="Por_Secre_tail"/>
    <property type="match status" value="1"/>
</dbReference>
<feature type="signal peptide" evidence="2">
    <location>
        <begin position="1"/>
        <end position="17"/>
    </location>
</feature>
<evidence type="ECO:0000313" key="5">
    <source>
        <dbReference type="Proteomes" id="UP000184518"/>
    </source>
</evidence>
<dbReference type="OrthoDB" id="1345084at2"/>
<name>A0A1M5IPC9_9FLAO</name>
<accession>A0A1M5IPC9</accession>
<dbReference type="NCBIfam" id="TIGR04183">
    <property type="entry name" value="Por_Secre_tail"/>
    <property type="match status" value="1"/>
</dbReference>
<organism evidence="4 5">
    <name type="scientific">Chryseobacterium arachidis</name>
    <dbReference type="NCBI Taxonomy" id="1416778"/>
    <lineage>
        <taxon>Bacteria</taxon>
        <taxon>Pseudomonadati</taxon>
        <taxon>Bacteroidota</taxon>
        <taxon>Flavobacteriia</taxon>
        <taxon>Flavobacteriales</taxon>
        <taxon>Weeksellaceae</taxon>
        <taxon>Chryseobacterium group</taxon>
        <taxon>Chryseobacterium</taxon>
    </lineage>
</organism>
<dbReference type="RefSeq" id="WP_072961797.1">
    <property type="nucleotide sequence ID" value="NZ_FQUT01000013.1"/>
</dbReference>
<evidence type="ECO:0000313" key="4">
    <source>
        <dbReference type="EMBL" id="SHG30204.1"/>
    </source>
</evidence>
<evidence type="ECO:0000256" key="2">
    <source>
        <dbReference type="SAM" id="SignalP"/>
    </source>
</evidence>
<dbReference type="Proteomes" id="UP000184518">
    <property type="component" value="Unassembled WGS sequence"/>
</dbReference>
<reference evidence="5" key="1">
    <citation type="submission" date="2016-11" db="EMBL/GenBank/DDBJ databases">
        <authorList>
            <person name="Varghese N."/>
            <person name="Submissions S."/>
        </authorList>
    </citation>
    <scope>NUCLEOTIDE SEQUENCE [LARGE SCALE GENOMIC DNA]</scope>
    <source>
        <strain evidence="5">DSM 27619</strain>
    </source>
</reference>
<dbReference type="AlphaFoldDB" id="A0A1M5IPC9"/>
<evidence type="ECO:0000259" key="3">
    <source>
        <dbReference type="Pfam" id="PF18962"/>
    </source>
</evidence>